<organism evidence="1 2">
    <name type="scientific">Aspergillus flavus (strain ATCC 200026 / FGSC A1120 / IAM 13836 / NRRL 3357 / JCM 12722 / SRRC 167)</name>
    <dbReference type="NCBI Taxonomy" id="332952"/>
    <lineage>
        <taxon>Eukaryota</taxon>
        <taxon>Fungi</taxon>
        <taxon>Dikarya</taxon>
        <taxon>Ascomycota</taxon>
        <taxon>Pezizomycotina</taxon>
        <taxon>Eurotiomycetes</taxon>
        <taxon>Eurotiomycetidae</taxon>
        <taxon>Eurotiales</taxon>
        <taxon>Aspergillaceae</taxon>
        <taxon>Aspergillus</taxon>
        <taxon>Aspergillus subgen. Circumdati</taxon>
    </lineage>
</organism>
<dbReference type="VEuPathDB" id="FungiDB:F9C07_8032"/>
<protein>
    <submittedName>
        <fullName evidence="1">Uncharacterized protein</fullName>
    </submittedName>
</protein>
<keyword evidence="2" id="KW-1185">Reference proteome</keyword>
<accession>A0A7U2N118</accession>
<name>A0A7U2N118_ASPFN</name>
<dbReference type="EMBL" id="CP044623">
    <property type="protein sequence ID" value="QRD93578.1"/>
    <property type="molecule type" value="Genomic_DNA"/>
</dbReference>
<sequence length="86" mass="9249">MNGNVCKTRVPVGAPVVADIDGQLWTLVFKGYYAIIGETEAQKSSWLVNVAKVLAGVKIARKNTRRPLEGTELGQIKARVGAAVRV</sequence>
<evidence type="ECO:0000313" key="1">
    <source>
        <dbReference type="EMBL" id="QRD93578.1"/>
    </source>
</evidence>
<proteinExistence type="predicted"/>
<dbReference type="Proteomes" id="UP000596276">
    <property type="component" value="Chromosome 6"/>
</dbReference>
<dbReference type="AlphaFoldDB" id="A0A7U2N118"/>
<reference evidence="2" key="1">
    <citation type="journal article" date="2021" name="G3 (Bethesda)">
        <title>Chromosome assembled and annotated genome sequence of Aspergillus flavus NRRL 3357.</title>
        <authorList>
            <person name="Skerker J.M."/>
            <person name="Pianalto K.M."/>
            <person name="Mondo S.J."/>
            <person name="Yang K."/>
            <person name="Arkin A.P."/>
            <person name="Keller N.P."/>
            <person name="Grigoriev I.V."/>
            <person name="Louise Glass N.L."/>
        </authorList>
    </citation>
    <scope>NUCLEOTIDE SEQUENCE [LARGE SCALE GENOMIC DNA]</scope>
    <source>
        <strain evidence="2">ATCC 200026 / FGSC A1120 / IAM 13836 / NRRL 3357 / JCM 12722 / SRRC 167</strain>
    </source>
</reference>
<evidence type="ECO:0000313" key="2">
    <source>
        <dbReference type="Proteomes" id="UP000596276"/>
    </source>
</evidence>
<gene>
    <name evidence="1" type="ORF">F9C07_8032</name>
</gene>